<reference evidence="6 7" key="1">
    <citation type="journal article" date="2020" name="BMC Genomics">
        <title>Intraspecific diversification of the crop wild relative Brassica cretica Lam. using demographic model selection.</title>
        <authorList>
            <person name="Kioukis A."/>
            <person name="Michalopoulou V.A."/>
            <person name="Briers L."/>
            <person name="Pirintsos S."/>
            <person name="Studholme D.J."/>
            <person name="Pavlidis P."/>
            <person name="Sarris P.F."/>
        </authorList>
    </citation>
    <scope>NUCLEOTIDE SEQUENCE [LARGE SCALE GENOMIC DNA]</scope>
    <source>
        <strain evidence="7">cv. PFS-1207/04</strain>
    </source>
</reference>
<gene>
    <name evidence="6" type="ORF">DY000_02052700</name>
</gene>
<keyword evidence="3" id="KW-0227">DNA damage</keyword>
<evidence type="ECO:0000256" key="4">
    <source>
        <dbReference type="ARBA" id="ARBA00023204"/>
    </source>
</evidence>
<evidence type="ECO:0000256" key="5">
    <source>
        <dbReference type="ARBA" id="ARBA00023242"/>
    </source>
</evidence>
<keyword evidence="2" id="KW-0677">Repeat</keyword>
<keyword evidence="5" id="KW-0539">Nucleus</keyword>
<comment type="subcellular location">
    <subcellularLocation>
        <location evidence="1">Nucleus</location>
    </subcellularLocation>
</comment>
<comment type="caution">
    <text evidence="6">The sequence shown here is derived from an EMBL/GenBank/DDBJ whole genome shotgun (WGS) entry which is preliminary data.</text>
</comment>
<evidence type="ECO:0000256" key="3">
    <source>
        <dbReference type="ARBA" id="ARBA00022763"/>
    </source>
</evidence>
<dbReference type="EMBL" id="QGKV02002055">
    <property type="protein sequence ID" value="KAF3497963.1"/>
    <property type="molecule type" value="Genomic_DNA"/>
</dbReference>
<organism evidence="6 7">
    <name type="scientific">Brassica cretica</name>
    <name type="common">Mustard</name>
    <dbReference type="NCBI Taxonomy" id="69181"/>
    <lineage>
        <taxon>Eukaryota</taxon>
        <taxon>Viridiplantae</taxon>
        <taxon>Streptophyta</taxon>
        <taxon>Embryophyta</taxon>
        <taxon>Tracheophyta</taxon>
        <taxon>Spermatophyta</taxon>
        <taxon>Magnoliopsida</taxon>
        <taxon>eudicotyledons</taxon>
        <taxon>Gunneridae</taxon>
        <taxon>Pentapetalae</taxon>
        <taxon>rosids</taxon>
        <taxon>malvids</taxon>
        <taxon>Brassicales</taxon>
        <taxon>Brassicaceae</taxon>
        <taxon>Brassiceae</taxon>
        <taxon>Brassica</taxon>
    </lineage>
</organism>
<keyword evidence="4" id="KW-0234">DNA repair</keyword>
<evidence type="ECO:0000256" key="1">
    <source>
        <dbReference type="ARBA" id="ARBA00004123"/>
    </source>
</evidence>
<keyword evidence="7" id="KW-1185">Reference proteome</keyword>
<proteinExistence type="predicted"/>
<evidence type="ECO:0000256" key="2">
    <source>
        <dbReference type="ARBA" id="ARBA00022737"/>
    </source>
</evidence>
<dbReference type="Proteomes" id="UP000266723">
    <property type="component" value="Unassembled WGS sequence"/>
</dbReference>
<name>A0ABQ7AK10_BRACR</name>
<dbReference type="PANTHER" id="PTHR13763">
    <property type="entry name" value="BREAST CANCER TYPE 1 SUSCEPTIBILITY PROTEIN BRCA1"/>
    <property type="match status" value="1"/>
</dbReference>
<dbReference type="PANTHER" id="PTHR13763:SF9">
    <property type="entry name" value="BRCA1-ASSOCIATED RING DOMAIN PROTEIN 1"/>
    <property type="match status" value="1"/>
</dbReference>
<dbReference type="InterPro" id="IPR031099">
    <property type="entry name" value="BRCA1-associated"/>
</dbReference>
<protein>
    <submittedName>
        <fullName evidence="6">Uncharacterized protein</fullName>
    </submittedName>
</protein>
<sequence length="147" mass="16384">MLSWLRVAHVPATGEMLHYSRGMPVASDEIFGSNVIHVHSASIEWAPQIYSEADTLRNLKAILARGLKIKIPTELCSLDKSLDVTKDLILCGYALSQSEKVSTKHLFLPQDNQETPSYVDIHTWFNVNRASANKKTNLHVALLFPSA</sequence>
<accession>A0ABQ7AK10</accession>
<evidence type="ECO:0000313" key="7">
    <source>
        <dbReference type="Proteomes" id="UP000266723"/>
    </source>
</evidence>
<evidence type="ECO:0000313" key="6">
    <source>
        <dbReference type="EMBL" id="KAF3497963.1"/>
    </source>
</evidence>